<feature type="active site" description="Charge relay system" evidence="14">
    <location>
        <position position="155"/>
    </location>
</feature>
<feature type="binding site" evidence="15">
    <location>
        <position position="155"/>
    </location>
    <ligand>
        <name>substrate</name>
    </ligand>
</feature>
<dbReference type="Proteomes" id="UP000516369">
    <property type="component" value="Chromosome"/>
</dbReference>
<sequence>MPPSANGPAAPPGGTTQRITQRIVAFAVLVALLALPSGVWARTAPETFADLAEQLLPSVVNISTTQTVEGNAGIELPTLPPGSPFEEFFKEFLDKNQPRAQKRKATSLGSGFIVDDKGHVVTNNHVIQDADEITIILQDETRLPATIVGRDSKTDMAVLKVDPGKAKLPAVKFGDSDAIRVGDWVIAIGNPFGFGGTVTSGIISARGRDINAGPYDDFLQTDAPINRGNSGGPIFDLAGEVIGIATAIFSPSGGSIGIGFAIPANSARPVIQQLIEHGEVKRGWLGVRIQSVNEEIAEALGLKEPVGALVAGVIPGGPAEKAKIKDGDVILEFDGKPITQMRRLPRLVADTEVGKVVPLKVWRDGKEISLKVEVAVLDEHEEKAANTTKAPEKAMGSESIAGLGLSVAGIDDKARERFDLPDDAKGVVITSIDPAGPAADQSLHPGDLIVELGQEEVKSPAELAEKVKVAKESGRKSVLLLVEGQGGLRFVAIRLPAKG</sequence>
<feature type="domain" description="PDZ" evidence="16">
    <location>
        <begin position="387"/>
        <end position="485"/>
    </location>
</feature>
<dbReference type="InterPro" id="IPR001478">
    <property type="entry name" value="PDZ"/>
</dbReference>
<reference evidence="17 18" key="1">
    <citation type="submission" date="2020-05" db="EMBL/GenBank/DDBJ databases">
        <title>Complete closed genome sequence of Defluviicoccus vanus.</title>
        <authorList>
            <person name="Bessarab I."/>
            <person name="Arumugam K."/>
            <person name="Maszenan A.M."/>
            <person name="Seviour R.J."/>
            <person name="Williams R.B."/>
        </authorList>
    </citation>
    <scope>NUCLEOTIDE SEQUENCE [LARGE SCALE GENOMIC DNA]</scope>
    <source>
        <strain evidence="17 18">Ben 114</strain>
    </source>
</reference>
<keyword evidence="8" id="KW-0677">Repeat</keyword>
<keyword evidence="18" id="KW-1185">Reference proteome</keyword>
<comment type="similarity">
    <text evidence="3">Belongs to the peptidase S1C family.</text>
</comment>
<feature type="binding site" evidence="15">
    <location>
        <position position="125"/>
    </location>
    <ligand>
        <name>substrate</name>
    </ligand>
</feature>
<dbReference type="Pfam" id="PF00595">
    <property type="entry name" value="PDZ"/>
    <property type="match status" value="1"/>
</dbReference>
<dbReference type="FunFam" id="2.40.10.120:FF:000007">
    <property type="entry name" value="Periplasmic serine endoprotease DegP-like"/>
    <property type="match status" value="1"/>
</dbReference>
<dbReference type="EMBL" id="CP053923">
    <property type="protein sequence ID" value="QNT71401.1"/>
    <property type="molecule type" value="Genomic_DNA"/>
</dbReference>
<evidence type="ECO:0000256" key="14">
    <source>
        <dbReference type="PIRSR" id="PIRSR611782-1"/>
    </source>
</evidence>
<protein>
    <recommendedName>
        <fullName evidence="5">Probable periplasmic serine endoprotease DegP-like</fullName>
        <ecNumber evidence="4">3.4.21.107</ecNumber>
    </recommendedName>
    <alternativeName>
        <fullName evidence="13">Protease Do</fullName>
    </alternativeName>
</protein>
<dbReference type="CDD" id="cd10839">
    <property type="entry name" value="cpPDZ1_DegP-like"/>
    <property type="match status" value="1"/>
</dbReference>
<dbReference type="PRINTS" id="PR00834">
    <property type="entry name" value="PROTEASES2C"/>
</dbReference>
<gene>
    <name evidence="17" type="ORF">HQ394_17010</name>
</gene>
<evidence type="ECO:0000256" key="13">
    <source>
        <dbReference type="ARBA" id="ARBA00032850"/>
    </source>
</evidence>
<comment type="subcellular location">
    <subcellularLocation>
        <location evidence="2">Periplasm</location>
    </subcellularLocation>
</comment>
<dbReference type="GO" id="GO:0004252">
    <property type="term" value="F:serine-type endopeptidase activity"/>
    <property type="evidence" value="ECO:0007669"/>
    <property type="project" value="InterPro"/>
</dbReference>
<evidence type="ECO:0000256" key="4">
    <source>
        <dbReference type="ARBA" id="ARBA00013035"/>
    </source>
</evidence>
<dbReference type="Pfam" id="PF13180">
    <property type="entry name" value="PDZ_2"/>
    <property type="match status" value="1"/>
</dbReference>
<dbReference type="SUPFAM" id="SSF50494">
    <property type="entry name" value="Trypsin-like serine proteases"/>
    <property type="match status" value="1"/>
</dbReference>
<dbReference type="GO" id="GO:0006508">
    <property type="term" value="P:proteolysis"/>
    <property type="evidence" value="ECO:0007669"/>
    <property type="project" value="UniProtKB-KW"/>
</dbReference>
<evidence type="ECO:0000256" key="6">
    <source>
        <dbReference type="ARBA" id="ARBA00022670"/>
    </source>
</evidence>
<feature type="binding site" evidence="15">
    <location>
        <begin position="228"/>
        <end position="230"/>
    </location>
    <ligand>
        <name>substrate</name>
    </ligand>
</feature>
<proteinExistence type="inferred from homology"/>
<accession>A0A7H1N6R5</accession>
<dbReference type="InterPro" id="IPR036034">
    <property type="entry name" value="PDZ_sf"/>
</dbReference>
<evidence type="ECO:0000256" key="12">
    <source>
        <dbReference type="ARBA" id="ARBA00023016"/>
    </source>
</evidence>
<feature type="active site" description="Charge relay system" evidence="14">
    <location>
        <position position="125"/>
    </location>
</feature>
<dbReference type="SMART" id="SM00228">
    <property type="entry name" value="PDZ"/>
    <property type="match status" value="2"/>
</dbReference>
<evidence type="ECO:0000256" key="2">
    <source>
        <dbReference type="ARBA" id="ARBA00004418"/>
    </source>
</evidence>
<feature type="domain" description="PDZ" evidence="16">
    <location>
        <begin position="274"/>
        <end position="365"/>
    </location>
</feature>
<evidence type="ECO:0000313" key="17">
    <source>
        <dbReference type="EMBL" id="QNT71401.1"/>
    </source>
</evidence>
<evidence type="ECO:0000256" key="1">
    <source>
        <dbReference type="ARBA" id="ARBA00001772"/>
    </source>
</evidence>
<dbReference type="KEGG" id="dvn:HQ394_17010"/>
<keyword evidence="10" id="KW-0378">Hydrolase</keyword>
<evidence type="ECO:0000256" key="8">
    <source>
        <dbReference type="ARBA" id="ARBA00022737"/>
    </source>
</evidence>
<evidence type="ECO:0000256" key="9">
    <source>
        <dbReference type="ARBA" id="ARBA00022764"/>
    </source>
</evidence>
<dbReference type="InterPro" id="IPR001940">
    <property type="entry name" value="Peptidase_S1C"/>
</dbReference>
<evidence type="ECO:0000256" key="3">
    <source>
        <dbReference type="ARBA" id="ARBA00010541"/>
    </source>
</evidence>
<evidence type="ECO:0000256" key="11">
    <source>
        <dbReference type="ARBA" id="ARBA00022825"/>
    </source>
</evidence>
<dbReference type="InterPro" id="IPR011782">
    <property type="entry name" value="Pept_S1C_Do"/>
</dbReference>
<dbReference type="AlphaFoldDB" id="A0A7H1N6R5"/>
<evidence type="ECO:0000313" key="18">
    <source>
        <dbReference type="Proteomes" id="UP000516369"/>
    </source>
</evidence>
<dbReference type="PROSITE" id="PS50106">
    <property type="entry name" value="PDZ"/>
    <property type="match status" value="2"/>
</dbReference>
<dbReference type="PANTHER" id="PTHR22939:SF130">
    <property type="entry name" value="PERIPLASMIC SERINE ENDOPROTEASE DEGP-LIKE-RELATED"/>
    <property type="match status" value="1"/>
</dbReference>
<evidence type="ECO:0000256" key="15">
    <source>
        <dbReference type="PIRSR" id="PIRSR611782-2"/>
    </source>
</evidence>
<dbReference type="SUPFAM" id="SSF50156">
    <property type="entry name" value="PDZ domain-like"/>
    <property type="match status" value="2"/>
</dbReference>
<evidence type="ECO:0000256" key="5">
    <source>
        <dbReference type="ARBA" id="ARBA00013958"/>
    </source>
</evidence>
<keyword evidence="12" id="KW-0346">Stress response</keyword>
<dbReference type="InterPro" id="IPR009003">
    <property type="entry name" value="Peptidase_S1_PA"/>
</dbReference>
<feature type="active site" description="Charge relay system" evidence="14">
    <location>
        <position position="230"/>
    </location>
</feature>
<dbReference type="GO" id="GO:0042597">
    <property type="term" value="C:periplasmic space"/>
    <property type="evidence" value="ECO:0007669"/>
    <property type="project" value="UniProtKB-SubCell"/>
</dbReference>
<name>A0A7H1N6R5_9PROT</name>
<keyword evidence="7" id="KW-0732">Signal</keyword>
<dbReference type="PANTHER" id="PTHR22939">
    <property type="entry name" value="SERINE PROTEASE FAMILY S1C HTRA-RELATED"/>
    <property type="match status" value="1"/>
</dbReference>
<evidence type="ECO:0000256" key="7">
    <source>
        <dbReference type="ARBA" id="ARBA00022729"/>
    </source>
</evidence>
<keyword evidence="9" id="KW-0574">Periplasm</keyword>
<keyword evidence="11" id="KW-0720">Serine protease</keyword>
<evidence type="ECO:0000259" key="16">
    <source>
        <dbReference type="PROSITE" id="PS50106"/>
    </source>
</evidence>
<dbReference type="EC" id="3.4.21.107" evidence="4"/>
<dbReference type="Gene3D" id="2.30.42.10">
    <property type="match status" value="2"/>
</dbReference>
<dbReference type="Pfam" id="PF13365">
    <property type="entry name" value="Trypsin_2"/>
    <property type="match status" value="1"/>
</dbReference>
<dbReference type="Gene3D" id="2.40.10.120">
    <property type="match status" value="1"/>
</dbReference>
<organism evidence="17 18">
    <name type="scientific">Defluviicoccus vanus</name>
    <dbReference type="NCBI Taxonomy" id="111831"/>
    <lineage>
        <taxon>Bacteria</taxon>
        <taxon>Pseudomonadati</taxon>
        <taxon>Pseudomonadota</taxon>
        <taxon>Alphaproteobacteria</taxon>
        <taxon>Rhodospirillales</taxon>
        <taxon>Rhodospirillaceae</taxon>
        <taxon>Defluviicoccus</taxon>
    </lineage>
</organism>
<keyword evidence="6 17" id="KW-0645">Protease</keyword>
<dbReference type="NCBIfam" id="TIGR02037">
    <property type="entry name" value="degP_htrA_DO"/>
    <property type="match status" value="1"/>
</dbReference>
<comment type="catalytic activity">
    <reaction evidence="1">
        <text>Acts on substrates that are at least partially unfolded. The cleavage site P1 residue is normally between a pair of hydrophobic residues, such as Val-|-Val.</text>
        <dbReference type="EC" id="3.4.21.107"/>
    </reaction>
</comment>
<evidence type="ECO:0000256" key="10">
    <source>
        <dbReference type="ARBA" id="ARBA00022801"/>
    </source>
</evidence>